<protein>
    <submittedName>
        <fullName evidence="1">Uncharacterized protein</fullName>
    </submittedName>
</protein>
<evidence type="ECO:0000313" key="2">
    <source>
        <dbReference type="Proteomes" id="UP000265862"/>
    </source>
</evidence>
<proteinExistence type="predicted"/>
<evidence type="ECO:0000313" key="1">
    <source>
        <dbReference type="EMBL" id="RHW53685.1"/>
    </source>
</evidence>
<reference evidence="1 2" key="1">
    <citation type="submission" date="2018-07" db="EMBL/GenBank/DDBJ databases">
        <title>Genome sequences of six Lactobacillus spp. isolated from bumble bee guts.</title>
        <authorList>
            <person name="Motta E.V.S."/>
            <person name="Moran N.A."/>
        </authorList>
    </citation>
    <scope>NUCLEOTIDE SEQUENCE [LARGE SCALE GENOMIC DNA]</scope>
    <source>
        <strain evidence="1 2">OCC3</strain>
    </source>
</reference>
<name>A0A396SNB2_9LACO</name>
<accession>A0A396SNB2</accession>
<gene>
    <name evidence="1" type="ORF">DS835_07005</name>
</gene>
<comment type="caution">
    <text evidence="1">The sequence shown here is derived from an EMBL/GenBank/DDBJ whole genome shotgun (WGS) entry which is preliminary data.</text>
</comment>
<organism evidence="1 2">
    <name type="scientific">Lactobacillus bombicola</name>
    <dbReference type="NCBI Taxonomy" id="1505723"/>
    <lineage>
        <taxon>Bacteria</taxon>
        <taxon>Bacillati</taxon>
        <taxon>Bacillota</taxon>
        <taxon>Bacilli</taxon>
        <taxon>Lactobacillales</taxon>
        <taxon>Lactobacillaceae</taxon>
        <taxon>Lactobacillus</taxon>
    </lineage>
</organism>
<dbReference type="EMBL" id="QOCV01000011">
    <property type="protein sequence ID" value="RHW53685.1"/>
    <property type="molecule type" value="Genomic_DNA"/>
</dbReference>
<dbReference type="RefSeq" id="WP_118898206.1">
    <property type="nucleotide sequence ID" value="NZ_QOCV01000011.1"/>
</dbReference>
<sequence>MRKDSTKKEQSNDYSKILKQNTKSYGVIFYAHDRDNSKVPLATMSLETNELKRATLIDEKYSRILTGIAKECGLSQKIYVWIDGTEFKIKKPEELNLERLKNIINENETK</sequence>
<dbReference type="Proteomes" id="UP000265862">
    <property type="component" value="Unassembled WGS sequence"/>
</dbReference>
<dbReference type="AlphaFoldDB" id="A0A396SNB2"/>